<gene>
    <name evidence="3" type="ORF">JOL79_05200</name>
</gene>
<evidence type="ECO:0000313" key="4">
    <source>
        <dbReference type="Proteomes" id="UP000674234"/>
    </source>
</evidence>
<evidence type="ECO:0000259" key="2">
    <source>
        <dbReference type="SMART" id="SM00458"/>
    </source>
</evidence>
<dbReference type="InterPro" id="IPR035992">
    <property type="entry name" value="Ricin_B-like_lectins"/>
</dbReference>
<dbReference type="InterPro" id="IPR000772">
    <property type="entry name" value="Ricin_B_lectin"/>
</dbReference>
<feature type="domain" description="Ricin B lectin" evidence="2">
    <location>
        <begin position="77"/>
        <end position="230"/>
    </location>
</feature>
<feature type="chain" id="PRO_5037923880" evidence="1">
    <location>
        <begin position="29"/>
        <end position="231"/>
    </location>
</feature>
<accession>A0A941AHY0</accession>
<reference evidence="3" key="1">
    <citation type="submission" date="2021-02" db="EMBL/GenBank/DDBJ databases">
        <title>Draft genome sequence of Microbispora sp. RL4-1S isolated from rice leaves in Thailand.</title>
        <authorList>
            <person name="Muangham S."/>
            <person name="Duangmal K."/>
        </authorList>
    </citation>
    <scope>NUCLEOTIDE SEQUENCE</scope>
    <source>
        <strain evidence="3">RL4-1S</strain>
    </source>
</reference>
<keyword evidence="4" id="KW-1185">Reference proteome</keyword>
<name>A0A941AHY0_9ACTN</name>
<dbReference type="RefSeq" id="WP_210154488.1">
    <property type="nucleotide sequence ID" value="NZ_JAFCNB010000002.1"/>
</dbReference>
<organism evidence="3 4">
    <name type="scientific">Microbispora oryzae</name>
    <dbReference type="NCBI Taxonomy" id="2806554"/>
    <lineage>
        <taxon>Bacteria</taxon>
        <taxon>Bacillati</taxon>
        <taxon>Actinomycetota</taxon>
        <taxon>Actinomycetes</taxon>
        <taxon>Streptosporangiales</taxon>
        <taxon>Streptosporangiaceae</taxon>
        <taxon>Microbispora</taxon>
    </lineage>
</organism>
<keyword evidence="1" id="KW-0732">Signal</keyword>
<dbReference type="CDD" id="cd00161">
    <property type="entry name" value="beta-trefoil_Ricin-like"/>
    <property type="match status" value="1"/>
</dbReference>
<comment type="caution">
    <text evidence="3">The sequence shown here is derived from an EMBL/GenBank/DDBJ whole genome shotgun (WGS) entry which is preliminary data.</text>
</comment>
<dbReference type="Pfam" id="PF00652">
    <property type="entry name" value="Ricin_B_lectin"/>
    <property type="match status" value="1"/>
</dbReference>
<proteinExistence type="predicted"/>
<feature type="signal peptide" evidence="1">
    <location>
        <begin position="1"/>
        <end position="28"/>
    </location>
</feature>
<protein>
    <submittedName>
        <fullName evidence="3">Ricin-type beta-trefoil lectin domain protein</fullName>
    </submittedName>
</protein>
<dbReference type="Gene3D" id="2.80.10.50">
    <property type="match status" value="2"/>
</dbReference>
<dbReference type="EMBL" id="JAFCNB010000002">
    <property type="protein sequence ID" value="MBP2703197.1"/>
    <property type="molecule type" value="Genomic_DNA"/>
</dbReference>
<dbReference type="Proteomes" id="UP000674234">
    <property type="component" value="Unassembled WGS sequence"/>
</dbReference>
<dbReference type="SMART" id="SM00458">
    <property type="entry name" value="RICIN"/>
    <property type="match status" value="1"/>
</dbReference>
<evidence type="ECO:0000313" key="3">
    <source>
        <dbReference type="EMBL" id="MBP2703197.1"/>
    </source>
</evidence>
<dbReference type="AlphaFoldDB" id="A0A941AHY0"/>
<dbReference type="SUPFAM" id="SSF50370">
    <property type="entry name" value="Ricin B-like lectins"/>
    <property type="match status" value="1"/>
</dbReference>
<dbReference type="PROSITE" id="PS50231">
    <property type="entry name" value="RICIN_B_LECTIN"/>
    <property type="match status" value="1"/>
</dbReference>
<evidence type="ECO:0000256" key="1">
    <source>
        <dbReference type="SAM" id="SignalP"/>
    </source>
</evidence>
<sequence length="231" mass="24724">MKGMFGKGIFVVVAAICLAVAGVTTSSANSTSAIPSANASAHFLPAGSIVAESLHLEPVTDPGLLAQRPMNVSASASLYVLRSGAGSNLCLDADTATLGSNGTKIQLWTCSYQAPGWPASNQLWWLSTRDPGALSSTFIQSNVSGRCLDADRSAPIGQNGVKVQLWDCVSSDFTEWKALNQIWGWDPYQPNQLVNHWHWTCLNADGNTLRTKVHLWSCSDGGARDQWYPGL</sequence>